<keyword evidence="1" id="KW-0812">Transmembrane</keyword>
<gene>
    <name evidence="3" type="ORF">N0V89_008295</name>
</gene>
<dbReference type="PANTHER" id="PTHR38794">
    <property type="entry name" value="INTEGRAL MEMBRANE PROTEIN"/>
    <property type="match status" value="1"/>
</dbReference>
<dbReference type="InterPro" id="IPR049326">
    <property type="entry name" value="Rhodopsin_dom_fungi"/>
</dbReference>
<dbReference type="Pfam" id="PF20684">
    <property type="entry name" value="Fung_rhodopsin"/>
    <property type="match status" value="1"/>
</dbReference>
<evidence type="ECO:0000313" key="3">
    <source>
        <dbReference type="EMBL" id="KAJ4349678.1"/>
    </source>
</evidence>
<organism evidence="3 4">
    <name type="scientific">Didymosphaeria variabile</name>
    <dbReference type="NCBI Taxonomy" id="1932322"/>
    <lineage>
        <taxon>Eukaryota</taxon>
        <taxon>Fungi</taxon>
        <taxon>Dikarya</taxon>
        <taxon>Ascomycota</taxon>
        <taxon>Pezizomycotina</taxon>
        <taxon>Dothideomycetes</taxon>
        <taxon>Pleosporomycetidae</taxon>
        <taxon>Pleosporales</taxon>
        <taxon>Massarineae</taxon>
        <taxon>Didymosphaeriaceae</taxon>
        <taxon>Didymosphaeria</taxon>
    </lineage>
</organism>
<feature type="transmembrane region" description="Helical" evidence="1">
    <location>
        <begin position="12"/>
        <end position="32"/>
    </location>
</feature>
<evidence type="ECO:0000256" key="1">
    <source>
        <dbReference type="SAM" id="Phobius"/>
    </source>
</evidence>
<feature type="domain" description="Rhodopsin" evidence="2">
    <location>
        <begin position="3"/>
        <end position="116"/>
    </location>
</feature>
<reference evidence="3" key="1">
    <citation type="submission" date="2022-10" db="EMBL/GenBank/DDBJ databases">
        <title>Tapping the CABI collections for fungal endophytes: first genome assemblies for Collariella, Neodidymelliopsis, Ascochyta clinopodiicola, Didymella pomorum, Didymosphaeria variabile, Neocosmospora piperis and Neocucurbitaria cava.</title>
        <authorList>
            <person name="Hill R."/>
        </authorList>
    </citation>
    <scope>NUCLEOTIDE SEQUENCE</scope>
    <source>
        <strain evidence="3">IMI 356815</strain>
    </source>
</reference>
<name>A0A9W8XG61_9PLEO</name>
<dbReference type="Proteomes" id="UP001140513">
    <property type="component" value="Unassembled WGS sequence"/>
</dbReference>
<sequence length="133" mass="14634">MGRKKAGIDDLFILTATVFAVGLSVTVLILASDGLGVSGVLTLRRADAIQKGYYASNFLYILTIGFAKLSLISFFYSVHHQRAQRRAVLAIGFFILAWTLASLAAIAFQCGLPKPWEIFTLHCYNTVSRTMLE</sequence>
<keyword evidence="4" id="KW-1185">Reference proteome</keyword>
<evidence type="ECO:0000259" key="2">
    <source>
        <dbReference type="Pfam" id="PF20684"/>
    </source>
</evidence>
<keyword evidence="1" id="KW-0472">Membrane</keyword>
<dbReference type="GeneID" id="80911825"/>
<protein>
    <recommendedName>
        <fullName evidence="2">Rhodopsin domain-containing protein</fullName>
    </recommendedName>
</protein>
<comment type="caution">
    <text evidence="3">The sequence shown here is derived from an EMBL/GenBank/DDBJ whole genome shotgun (WGS) entry which is preliminary data.</text>
</comment>
<feature type="transmembrane region" description="Helical" evidence="1">
    <location>
        <begin position="52"/>
        <end position="76"/>
    </location>
</feature>
<evidence type="ECO:0000313" key="4">
    <source>
        <dbReference type="Proteomes" id="UP001140513"/>
    </source>
</evidence>
<dbReference type="AlphaFoldDB" id="A0A9W8XG61"/>
<feature type="transmembrane region" description="Helical" evidence="1">
    <location>
        <begin position="88"/>
        <end position="108"/>
    </location>
</feature>
<dbReference type="EMBL" id="JAPEUX010000006">
    <property type="protein sequence ID" value="KAJ4349678.1"/>
    <property type="molecule type" value="Genomic_DNA"/>
</dbReference>
<dbReference type="PANTHER" id="PTHR38794:SF1">
    <property type="entry name" value="INTEGRAL MEMBRANE PROTEIN"/>
    <property type="match status" value="1"/>
</dbReference>
<keyword evidence="1" id="KW-1133">Transmembrane helix</keyword>
<proteinExistence type="predicted"/>
<dbReference type="RefSeq" id="XP_056068608.1">
    <property type="nucleotide sequence ID" value="XM_056217052.1"/>
</dbReference>
<dbReference type="OrthoDB" id="3918601at2759"/>
<accession>A0A9W8XG61</accession>